<keyword evidence="2" id="KW-1133">Transmembrane helix</keyword>
<accession>A0ABZ1TNC1</accession>
<organism evidence="3 4">
    <name type="scientific">Streptomyces virginiae</name>
    <name type="common">Streptomyces cinnamonensis</name>
    <dbReference type="NCBI Taxonomy" id="1961"/>
    <lineage>
        <taxon>Bacteria</taxon>
        <taxon>Bacillati</taxon>
        <taxon>Actinomycetota</taxon>
        <taxon>Actinomycetes</taxon>
        <taxon>Kitasatosporales</taxon>
        <taxon>Streptomycetaceae</taxon>
        <taxon>Streptomyces</taxon>
    </lineage>
</organism>
<gene>
    <name evidence="3" type="ORF">OG517_41245</name>
</gene>
<feature type="region of interest" description="Disordered" evidence="1">
    <location>
        <begin position="1"/>
        <end position="41"/>
    </location>
</feature>
<reference evidence="3" key="1">
    <citation type="submission" date="2022-10" db="EMBL/GenBank/DDBJ databases">
        <title>The complete genomes of actinobacterial strains from the NBC collection.</title>
        <authorList>
            <person name="Joergensen T.S."/>
            <person name="Alvarez Arevalo M."/>
            <person name="Sterndorff E.B."/>
            <person name="Faurdal D."/>
            <person name="Vuksanovic O."/>
            <person name="Mourched A.-S."/>
            <person name="Charusanti P."/>
            <person name="Shaw S."/>
            <person name="Blin K."/>
            <person name="Weber T."/>
        </authorList>
    </citation>
    <scope>NUCLEOTIDE SEQUENCE</scope>
    <source>
        <strain evidence="3">NBC_00248</strain>
    </source>
</reference>
<protein>
    <submittedName>
        <fullName evidence="3">DUF6480 family protein</fullName>
    </submittedName>
</protein>
<dbReference type="EMBL" id="CP108090">
    <property type="protein sequence ID" value="WUQ17297.1"/>
    <property type="molecule type" value="Genomic_DNA"/>
</dbReference>
<dbReference type="RefSeq" id="WP_328965518.1">
    <property type="nucleotide sequence ID" value="NZ_CP108090.1"/>
</dbReference>
<dbReference type="Proteomes" id="UP001432039">
    <property type="component" value="Chromosome"/>
</dbReference>
<name>A0ABZ1TNC1_STRVG</name>
<keyword evidence="2" id="KW-0812">Transmembrane</keyword>
<feature type="compositionally biased region" description="Polar residues" evidence="1">
    <location>
        <begin position="1"/>
        <end position="15"/>
    </location>
</feature>
<evidence type="ECO:0000313" key="3">
    <source>
        <dbReference type="EMBL" id="WUQ17297.1"/>
    </source>
</evidence>
<sequence length="76" mass="7811">MSINNPDPDPRTTSGLEHGGSVPPGETPPAEASTASGAGPYRPLKRGWSKGPLAIILTVAVLVALFFLVYGIVLAL</sequence>
<evidence type="ECO:0000256" key="2">
    <source>
        <dbReference type="SAM" id="Phobius"/>
    </source>
</evidence>
<keyword evidence="2" id="KW-0472">Membrane</keyword>
<proteinExistence type="predicted"/>
<keyword evidence="4" id="KW-1185">Reference proteome</keyword>
<evidence type="ECO:0000313" key="4">
    <source>
        <dbReference type="Proteomes" id="UP001432039"/>
    </source>
</evidence>
<evidence type="ECO:0000256" key="1">
    <source>
        <dbReference type="SAM" id="MobiDB-lite"/>
    </source>
</evidence>
<dbReference type="InterPro" id="IPR045512">
    <property type="entry name" value="DUF6480"/>
</dbReference>
<feature type="transmembrane region" description="Helical" evidence="2">
    <location>
        <begin position="52"/>
        <end position="73"/>
    </location>
</feature>
<dbReference type="Pfam" id="PF20088">
    <property type="entry name" value="DUF6480"/>
    <property type="match status" value="1"/>
</dbReference>